<evidence type="ECO:0000313" key="9">
    <source>
        <dbReference type="EMBL" id="ABU58632.1"/>
    </source>
</evidence>
<accession>A7NM77</accession>
<keyword evidence="4" id="KW-0732">Signal</keyword>
<keyword evidence="5 9" id="KW-0378">Hydrolase</keyword>
<evidence type="ECO:0000256" key="6">
    <source>
        <dbReference type="ARBA" id="ARBA00023295"/>
    </source>
</evidence>
<dbReference type="Gene3D" id="3.20.20.80">
    <property type="entry name" value="Glycosidases"/>
    <property type="match status" value="1"/>
</dbReference>
<dbReference type="STRING" id="383372.Rcas_2554"/>
<dbReference type="InterPro" id="IPR017853">
    <property type="entry name" value="GH"/>
</dbReference>
<dbReference type="EMBL" id="CP000804">
    <property type="protein sequence ID" value="ABU58632.1"/>
    <property type="molecule type" value="Genomic_DNA"/>
</dbReference>
<evidence type="ECO:0000256" key="5">
    <source>
        <dbReference type="ARBA" id="ARBA00022801"/>
    </source>
</evidence>
<dbReference type="SMART" id="SM00812">
    <property type="entry name" value="Alpha_L_fucos"/>
    <property type="match status" value="1"/>
</dbReference>
<dbReference type="Pfam" id="PF01120">
    <property type="entry name" value="Alpha_L_fucos"/>
    <property type="match status" value="1"/>
</dbReference>
<evidence type="ECO:0000256" key="7">
    <source>
        <dbReference type="PIRSR" id="PIRSR001092-1"/>
    </source>
</evidence>
<proteinExistence type="inferred from homology"/>
<dbReference type="AlphaFoldDB" id="A7NM77"/>
<name>A7NM77_ROSCS</name>
<sequence>MMYEPTLESVRAHIVPDWFHDAKLGIFIHWGLYSVPGWAPTTGPLHDVVAKEGWKEWFRRNPYAEWYMNSLRIPGSPTVDYHAQHFGADFPYERFAETFNRETAAWDPAVWADLFKRAGAQYVVLTTKHHDGFLLWPSARPNPFRAGYHATRDLVGDLTSAVRAAGLRMGLYYSGGLDWTFNDRVIADIVDLFMGVPQQLEYVEYANAHWKELIDRYQPSILWNDIGYPAAANLVELFSFYYNTIPEGVINDRFTQASIGDGPPDPAAIMQALAQGMLPTPPHFDFRTPEYAVFPDIKAEKWESCRGLGYSFGYNRNETVDDMLSPVKLIRSFVDIVSKNGNLLINVGPMGDGTIPPEQAERLEALGAWLSVNGEAIYGTRPWTRAEGVTDSGIGMRFTRKGDDLYAILLDTPQQPNVTLLDVTVSPGSRVILTGYGEIAAAQHDHGLTITLPASLADAPAHAIRIVGGASAASGGGR</sequence>
<dbReference type="GO" id="GO:0016139">
    <property type="term" value="P:glycoside catabolic process"/>
    <property type="evidence" value="ECO:0007669"/>
    <property type="project" value="TreeGrafter"/>
</dbReference>
<evidence type="ECO:0000259" key="8">
    <source>
        <dbReference type="Pfam" id="PF01120"/>
    </source>
</evidence>
<dbReference type="KEGG" id="rca:Rcas_2554"/>
<dbReference type="PIRSF" id="PIRSF001092">
    <property type="entry name" value="Alpha-L-fucosidase"/>
    <property type="match status" value="1"/>
</dbReference>
<dbReference type="PRINTS" id="PR00741">
    <property type="entry name" value="GLHYDRLASE29"/>
</dbReference>
<dbReference type="GO" id="GO:0006004">
    <property type="term" value="P:fucose metabolic process"/>
    <property type="evidence" value="ECO:0007669"/>
    <property type="project" value="InterPro"/>
</dbReference>
<dbReference type="GO" id="GO:0005764">
    <property type="term" value="C:lysosome"/>
    <property type="evidence" value="ECO:0007669"/>
    <property type="project" value="TreeGrafter"/>
</dbReference>
<dbReference type="CAZy" id="GH29">
    <property type="family name" value="Glycoside Hydrolase Family 29"/>
</dbReference>
<dbReference type="PANTHER" id="PTHR10030">
    <property type="entry name" value="ALPHA-L-FUCOSIDASE"/>
    <property type="match status" value="1"/>
</dbReference>
<evidence type="ECO:0000256" key="2">
    <source>
        <dbReference type="ARBA" id="ARBA00007951"/>
    </source>
</evidence>
<dbReference type="InterPro" id="IPR016286">
    <property type="entry name" value="FUC_metazoa-typ"/>
</dbReference>
<dbReference type="SUPFAM" id="SSF51445">
    <property type="entry name" value="(Trans)glycosidases"/>
    <property type="match status" value="1"/>
</dbReference>
<keyword evidence="6 9" id="KW-0326">Glycosidase</keyword>
<dbReference type="eggNOG" id="COG3669">
    <property type="taxonomic scope" value="Bacteria"/>
</dbReference>
<reference evidence="9 10" key="1">
    <citation type="submission" date="2007-08" db="EMBL/GenBank/DDBJ databases">
        <title>Complete sequence of Roseiflexus castenholzii DSM 13941.</title>
        <authorList>
            <consortium name="US DOE Joint Genome Institute"/>
            <person name="Copeland A."/>
            <person name="Lucas S."/>
            <person name="Lapidus A."/>
            <person name="Barry K."/>
            <person name="Glavina del Rio T."/>
            <person name="Dalin E."/>
            <person name="Tice H."/>
            <person name="Pitluck S."/>
            <person name="Thompson L.S."/>
            <person name="Brettin T."/>
            <person name="Bruce D."/>
            <person name="Detter J.C."/>
            <person name="Han C."/>
            <person name="Tapia R."/>
            <person name="Schmutz J."/>
            <person name="Larimer F."/>
            <person name="Land M."/>
            <person name="Hauser L."/>
            <person name="Kyrpides N."/>
            <person name="Mikhailova N."/>
            <person name="Bryant D.A."/>
            <person name="Hanada S."/>
            <person name="Tsukatani Y."/>
            <person name="Richardson P."/>
        </authorList>
    </citation>
    <scope>NUCLEOTIDE SEQUENCE [LARGE SCALE GENOMIC DNA]</scope>
    <source>
        <strain evidence="10">DSM 13941 / HLO8</strain>
    </source>
</reference>
<dbReference type="InterPro" id="IPR013780">
    <property type="entry name" value="Glyco_hydro_b"/>
</dbReference>
<keyword evidence="10" id="KW-1185">Reference proteome</keyword>
<dbReference type="HOGENOM" id="CLU_002934_6_2_0"/>
<dbReference type="EC" id="3.2.1.51" evidence="3"/>
<dbReference type="RefSeq" id="WP_012121056.1">
    <property type="nucleotide sequence ID" value="NC_009767.1"/>
</dbReference>
<feature type="domain" description="Glycoside hydrolase family 29 N-terminal" evidence="8">
    <location>
        <begin position="2"/>
        <end position="375"/>
    </location>
</feature>
<dbReference type="InterPro" id="IPR057739">
    <property type="entry name" value="Glyco_hydro_29_N"/>
</dbReference>
<evidence type="ECO:0000256" key="3">
    <source>
        <dbReference type="ARBA" id="ARBA00012662"/>
    </source>
</evidence>
<dbReference type="Gene3D" id="2.60.40.1180">
    <property type="entry name" value="Golgi alpha-mannosidase II"/>
    <property type="match status" value="1"/>
</dbReference>
<evidence type="ECO:0000256" key="4">
    <source>
        <dbReference type="ARBA" id="ARBA00022729"/>
    </source>
</evidence>
<dbReference type="PANTHER" id="PTHR10030:SF37">
    <property type="entry name" value="ALPHA-L-FUCOSIDASE-RELATED"/>
    <property type="match status" value="1"/>
</dbReference>
<dbReference type="Proteomes" id="UP000000263">
    <property type="component" value="Chromosome"/>
</dbReference>
<dbReference type="InterPro" id="IPR000933">
    <property type="entry name" value="Glyco_hydro_29"/>
</dbReference>
<evidence type="ECO:0000256" key="1">
    <source>
        <dbReference type="ARBA" id="ARBA00004071"/>
    </source>
</evidence>
<comment type="similarity">
    <text evidence="2">Belongs to the glycosyl hydrolase 29 family.</text>
</comment>
<protein>
    <recommendedName>
        <fullName evidence="3">alpha-L-fucosidase</fullName>
        <ecNumber evidence="3">3.2.1.51</ecNumber>
    </recommendedName>
</protein>
<organism evidence="9 10">
    <name type="scientific">Roseiflexus castenholzii (strain DSM 13941 / HLO8)</name>
    <dbReference type="NCBI Taxonomy" id="383372"/>
    <lineage>
        <taxon>Bacteria</taxon>
        <taxon>Bacillati</taxon>
        <taxon>Chloroflexota</taxon>
        <taxon>Chloroflexia</taxon>
        <taxon>Chloroflexales</taxon>
        <taxon>Roseiflexineae</taxon>
        <taxon>Roseiflexaceae</taxon>
        <taxon>Roseiflexus</taxon>
    </lineage>
</organism>
<feature type="site" description="May be important for catalysis" evidence="7">
    <location>
        <position position="305"/>
    </location>
</feature>
<comment type="function">
    <text evidence="1">Alpha-L-fucosidase is responsible for hydrolyzing the alpha-1,6-linked fucose joined to the reducing-end N-acetylglucosamine of the carbohydrate moieties of glycoproteins.</text>
</comment>
<dbReference type="GO" id="GO:0004560">
    <property type="term" value="F:alpha-L-fucosidase activity"/>
    <property type="evidence" value="ECO:0007669"/>
    <property type="project" value="UniProtKB-EC"/>
</dbReference>
<dbReference type="OrthoDB" id="107551at2"/>
<gene>
    <name evidence="9" type="ordered locus">Rcas_2554</name>
</gene>
<evidence type="ECO:0000313" key="10">
    <source>
        <dbReference type="Proteomes" id="UP000000263"/>
    </source>
</evidence>